<evidence type="ECO:0000313" key="2">
    <source>
        <dbReference type="Proteomes" id="UP001610563"/>
    </source>
</evidence>
<reference evidence="1 2" key="1">
    <citation type="submission" date="2024-07" db="EMBL/GenBank/DDBJ databases">
        <title>Section-level genome sequencing and comparative genomics of Aspergillus sections Usti and Cavernicolus.</title>
        <authorList>
            <consortium name="Lawrence Berkeley National Laboratory"/>
            <person name="Nybo J.L."/>
            <person name="Vesth T.C."/>
            <person name="Theobald S."/>
            <person name="Frisvad J.C."/>
            <person name="Larsen T.O."/>
            <person name="Kjaerboelling I."/>
            <person name="Rothschild-Mancinelli K."/>
            <person name="Lyhne E.K."/>
            <person name="Kogle M.E."/>
            <person name="Barry K."/>
            <person name="Clum A."/>
            <person name="Na H."/>
            <person name="Ledsgaard L."/>
            <person name="Lin J."/>
            <person name="Lipzen A."/>
            <person name="Kuo A."/>
            <person name="Riley R."/>
            <person name="Mondo S."/>
            <person name="Labutti K."/>
            <person name="Haridas S."/>
            <person name="Pangalinan J."/>
            <person name="Salamov A.A."/>
            <person name="Simmons B.A."/>
            <person name="Magnuson J.K."/>
            <person name="Chen J."/>
            <person name="Drula E."/>
            <person name="Henrissat B."/>
            <person name="Wiebenga A."/>
            <person name="Lubbers R.J."/>
            <person name="Gomes A.C."/>
            <person name="Makela M.R."/>
            <person name="Stajich J."/>
            <person name="Grigoriev I.V."/>
            <person name="Mortensen U.H."/>
            <person name="De Vries R.P."/>
            <person name="Baker S.E."/>
            <person name="Andersen M.R."/>
        </authorList>
    </citation>
    <scope>NUCLEOTIDE SEQUENCE [LARGE SCALE GENOMIC DNA]</scope>
    <source>
        <strain evidence="1 2">CBS 209.92</strain>
    </source>
</reference>
<keyword evidence="2" id="KW-1185">Reference proteome</keyword>
<dbReference type="Proteomes" id="UP001610563">
    <property type="component" value="Unassembled WGS sequence"/>
</dbReference>
<sequence length="85" mass="9389">MRISPCLCCCHEKPYHQRPYPSVIYSMLFAIQLVGCTAARLRRIYESDLPFSCSRALSLSLADAGAGGQTLASRFPNHNLVNAKT</sequence>
<name>A0ABR4G7B6_9EURO</name>
<organism evidence="1 2">
    <name type="scientific">Aspergillus keveii</name>
    <dbReference type="NCBI Taxonomy" id="714993"/>
    <lineage>
        <taxon>Eukaryota</taxon>
        <taxon>Fungi</taxon>
        <taxon>Dikarya</taxon>
        <taxon>Ascomycota</taxon>
        <taxon>Pezizomycotina</taxon>
        <taxon>Eurotiomycetes</taxon>
        <taxon>Eurotiomycetidae</taxon>
        <taxon>Eurotiales</taxon>
        <taxon>Aspergillaceae</taxon>
        <taxon>Aspergillus</taxon>
        <taxon>Aspergillus subgen. Nidulantes</taxon>
    </lineage>
</organism>
<protein>
    <submittedName>
        <fullName evidence="1">Uncharacterized protein</fullName>
    </submittedName>
</protein>
<proteinExistence type="predicted"/>
<dbReference type="EMBL" id="JBFTWV010000043">
    <property type="protein sequence ID" value="KAL2794564.1"/>
    <property type="molecule type" value="Genomic_DNA"/>
</dbReference>
<comment type="caution">
    <text evidence="1">The sequence shown here is derived from an EMBL/GenBank/DDBJ whole genome shotgun (WGS) entry which is preliminary data.</text>
</comment>
<accession>A0ABR4G7B6</accession>
<evidence type="ECO:0000313" key="1">
    <source>
        <dbReference type="EMBL" id="KAL2794564.1"/>
    </source>
</evidence>
<gene>
    <name evidence="1" type="ORF">BJX66DRAFT_303425</name>
</gene>